<evidence type="ECO:0000256" key="12">
    <source>
        <dbReference type="HAMAP-Rule" id="MF_00278"/>
    </source>
</evidence>
<dbReference type="AlphaFoldDB" id="A0A388TCC1"/>
<feature type="active site" evidence="12 13">
    <location>
        <position position="187"/>
    </location>
</feature>
<dbReference type="GO" id="GO:0000105">
    <property type="term" value="P:L-histidine biosynthetic process"/>
    <property type="evidence" value="ECO:0007669"/>
    <property type="project" value="UniProtKB-UniRule"/>
</dbReference>
<dbReference type="GO" id="GO:0000107">
    <property type="term" value="F:imidazoleglycerol-phosphate synthase activity"/>
    <property type="evidence" value="ECO:0007669"/>
    <property type="project" value="UniProtKB-UniRule"/>
</dbReference>
<evidence type="ECO:0000256" key="10">
    <source>
        <dbReference type="ARBA" id="ARBA00047838"/>
    </source>
</evidence>
<dbReference type="FunFam" id="3.40.50.880:FF:000009">
    <property type="entry name" value="Imidazole glycerol phosphate synthase subunit HisH"/>
    <property type="match status" value="1"/>
</dbReference>
<evidence type="ECO:0000313" key="15">
    <source>
        <dbReference type="EMBL" id="GBR73995.1"/>
    </source>
</evidence>
<gene>
    <name evidence="12 15" type="primary">hisH</name>
    <name evidence="15" type="ORF">NO1_1240</name>
</gene>
<dbReference type="InterPro" id="IPR010139">
    <property type="entry name" value="Imidazole-glycPsynth_HisH"/>
</dbReference>
<evidence type="ECO:0000256" key="6">
    <source>
        <dbReference type="ARBA" id="ARBA00022801"/>
    </source>
</evidence>
<dbReference type="Proteomes" id="UP000269352">
    <property type="component" value="Unassembled WGS sequence"/>
</dbReference>
<feature type="domain" description="Glutamine amidotransferase" evidence="14">
    <location>
        <begin position="4"/>
        <end position="201"/>
    </location>
</feature>
<comment type="subunit">
    <text evidence="3 12">Heterodimer of HisH and HisF.</text>
</comment>
<evidence type="ECO:0000256" key="7">
    <source>
        <dbReference type="ARBA" id="ARBA00022962"/>
    </source>
</evidence>
<evidence type="ECO:0000256" key="1">
    <source>
        <dbReference type="ARBA" id="ARBA00004496"/>
    </source>
</evidence>
<evidence type="ECO:0000313" key="16">
    <source>
        <dbReference type="Proteomes" id="UP000269352"/>
    </source>
</evidence>
<dbReference type="Gene3D" id="3.40.50.880">
    <property type="match status" value="1"/>
</dbReference>
<keyword evidence="16" id="KW-1185">Reference proteome</keyword>
<proteinExistence type="inferred from homology"/>
<evidence type="ECO:0000256" key="9">
    <source>
        <dbReference type="ARBA" id="ARBA00023239"/>
    </source>
</evidence>
<name>A0A388TCC1_TERA1</name>
<dbReference type="PIRSF" id="PIRSF000495">
    <property type="entry name" value="Amidotransf_hisH"/>
    <property type="match status" value="1"/>
</dbReference>
<dbReference type="PROSITE" id="PS51273">
    <property type="entry name" value="GATASE_TYPE_1"/>
    <property type="match status" value="1"/>
</dbReference>
<keyword evidence="9 12" id="KW-0456">Lyase</keyword>
<comment type="catalytic activity">
    <reaction evidence="10 12">
        <text>5-[(5-phospho-1-deoxy-D-ribulos-1-ylimino)methylamino]-1-(5-phospho-beta-D-ribosyl)imidazole-4-carboxamide + L-glutamine = D-erythro-1-(imidazol-4-yl)glycerol 3-phosphate + 5-amino-1-(5-phospho-beta-D-ribosyl)imidazole-4-carboxamide + L-glutamate + H(+)</text>
        <dbReference type="Rhea" id="RHEA:24793"/>
        <dbReference type="ChEBI" id="CHEBI:15378"/>
        <dbReference type="ChEBI" id="CHEBI:29985"/>
        <dbReference type="ChEBI" id="CHEBI:58278"/>
        <dbReference type="ChEBI" id="CHEBI:58359"/>
        <dbReference type="ChEBI" id="CHEBI:58475"/>
        <dbReference type="ChEBI" id="CHEBI:58525"/>
        <dbReference type="EC" id="4.3.2.10"/>
    </reaction>
</comment>
<dbReference type="GO" id="GO:0005737">
    <property type="term" value="C:cytoplasm"/>
    <property type="evidence" value="ECO:0007669"/>
    <property type="project" value="UniProtKB-SubCell"/>
</dbReference>
<dbReference type="UniPathway" id="UPA00031">
    <property type="reaction ID" value="UER00010"/>
</dbReference>
<dbReference type="EMBL" id="BGZN01000026">
    <property type="protein sequence ID" value="GBR73995.1"/>
    <property type="molecule type" value="Genomic_DNA"/>
</dbReference>
<dbReference type="InterPro" id="IPR029062">
    <property type="entry name" value="Class_I_gatase-like"/>
</dbReference>
<evidence type="ECO:0000256" key="3">
    <source>
        <dbReference type="ARBA" id="ARBA00011152"/>
    </source>
</evidence>
<evidence type="ECO:0000256" key="13">
    <source>
        <dbReference type="PIRSR" id="PIRSR000495-1"/>
    </source>
</evidence>
<dbReference type="Pfam" id="PF00117">
    <property type="entry name" value="GATase"/>
    <property type="match status" value="1"/>
</dbReference>
<dbReference type="EC" id="3.5.1.2" evidence="12"/>
<dbReference type="GO" id="GO:0004359">
    <property type="term" value="F:glutaminase activity"/>
    <property type="evidence" value="ECO:0007669"/>
    <property type="project" value="UniProtKB-EC"/>
</dbReference>
<dbReference type="NCBIfam" id="TIGR01855">
    <property type="entry name" value="IMP_synth_hisH"/>
    <property type="match status" value="1"/>
</dbReference>
<keyword evidence="5 12" id="KW-0028">Amino-acid biosynthesis</keyword>
<dbReference type="GO" id="GO:0016829">
    <property type="term" value="F:lyase activity"/>
    <property type="evidence" value="ECO:0007669"/>
    <property type="project" value="UniProtKB-KW"/>
</dbReference>
<dbReference type="PANTHER" id="PTHR42701:SF1">
    <property type="entry name" value="IMIDAZOLE GLYCEROL PHOSPHATE SYNTHASE SUBUNIT HISH"/>
    <property type="match status" value="1"/>
</dbReference>
<dbReference type="PANTHER" id="PTHR42701">
    <property type="entry name" value="IMIDAZOLE GLYCEROL PHOSPHATE SYNTHASE SUBUNIT HISH"/>
    <property type="match status" value="1"/>
</dbReference>
<reference evidence="15 16" key="1">
    <citation type="journal article" date="2019" name="ISME J.">
        <title>Genome analyses of uncultured TG2/ZB3 bacteria in 'Margulisbacteria' specifically attached to ectosymbiotic spirochetes of protists in the termite gut.</title>
        <authorList>
            <person name="Utami Y.D."/>
            <person name="Kuwahara H."/>
            <person name="Igai K."/>
            <person name="Murakami T."/>
            <person name="Sugaya K."/>
            <person name="Morikawa T."/>
            <person name="Nagura Y."/>
            <person name="Yuki M."/>
            <person name="Deevong P."/>
            <person name="Inoue T."/>
            <person name="Kihara K."/>
            <person name="Lo N."/>
            <person name="Yamada A."/>
            <person name="Ohkuma M."/>
            <person name="Hongoh Y."/>
        </authorList>
    </citation>
    <scope>NUCLEOTIDE SEQUENCE [LARGE SCALE GENOMIC DNA]</scope>
    <source>
        <strain evidence="15">NkOx7-01</strain>
    </source>
</reference>
<comment type="pathway">
    <text evidence="2 12">Amino-acid biosynthesis; L-histidine biosynthesis; L-histidine from 5-phospho-alpha-D-ribose 1-diphosphate: step 5/9.</text>
</comment>
<organism evidence="15 16">
    <name type="scientific">Termititenax aidoneus</name>
    <dbReference type="NCBI Taxonomy" id="2218524"/>
    <lineage>
        <taxon>Bacteria</taxon>
        <taxon>Bacillati</taxon>
        <taxon>Candidatus Margulisiibacteriota</taxon>
        <taxon>Candidatus Termititenacia</taxon>
        <taxon>Candidatus Termititenacales</taxon>
        <taxon>Candidatus Termititenacaceae</taxon>
        <taxon>Candidatus Termititenax</taxon>
    </lineage>
</organism>
<dbReference type="SUPFAM" id="SSF52317">
    <property type="entry name" value="Class I glutamine amidotransferase-like"/>
    <property type="match status" value="1"/>
</dbReference>
<feature type="active site" description="Nucleophile" evidence="12 13">
    <location>
        <position position="78"/>
    </location>
</feature>
<evidence type="ECO:0000256" key="2">
    <source>
        <dbReference type="ARBA" id="ARBA00005091"/>
    </source>
</evidence>
<dbReference type="HAMAP" id="MF_00278">
    <property type="entry name" value="HisH"/>
    <property type="match status" value="1"/>
</dbReference>
<dbReference type="CDD" id="cd01748">
    <property type="entry name" value="GATase1_IGP_Synthase"/>
    <property type="match status" value="1"/>
</dbReference>
<evidence type="ECO:0000256" key="8">
    <source>
        <dbReference type="ARBA" id="ARBA00023102"/>
    </source>
</evidence>
<evidence type="ECO:0000259" key="14">
    <source>
        <dbReference type="Pfam" id="PF00117"/>
    </source>
</evidence>
<evidence type="ECO:0000256" key="5">
    <source>
        <dbReference type="ARBA" id="ARBA00022605"/>
    </source>
</evidence>
<feature type="active site" evidence="12 13">
    <location>
        <position position="185"/>
    </location>
</feature>
<comment type="catalytic activity">
    <reaction evidence="11 12">
        <text>L-glutamine + H2O = L-glutamate + NH4(+)</text>
        <dbReference type="Rhea" id="RHEA:15889"/>
        <dbReference type="ChEBI" id="CHEBI:15377"/>
        <dbReference type="ChEBI" id="CHEBI:28938"/>
        <dbReference type="ChEBI" id="CHEBI:29985"/>
        <dbReference type="ChEBI" id="CHEBI:58359"/>
        <dbReference type="EC" id="3.5.1.2"/>
    </reaction>
</comment>
<comment type="function">
    <text evidence="12">IGPS catalyzes the conversion of PRFAR and glutamine to IGP, AICAR and glutamate. The HisH subunit catalyzes the hydrolysis of glutamine to glutamate and ammonia as part of the synthesis of IGP and AICAR. The resulting ammonia molecule is channeled to the active site of HisF.</text>
</comment>
<comment type="caution">
    <text evidence="15">The sequence shown here is derived from an EMBL/GenBank/DDBJ whole genome shotgun (WGS) entry which is preliminary data.</text>
</comment>
<evidence type="ECO:0000256" key="11">
    <source>
        <dbReference type="ARBA" id="ARBA00049534"/>
    </source>
</evidence>
<accession>A0A388TCC1</accession>
<sequence length="203" mass="22392">MKTVIIDYGMGNLRSVQKAVERLGFTAEISAEAGALQSADKLILPGVGAFPQAVENLQKKQLWPILQNTGTKPFLGICLGMQLLLSASAEFGMTAGLDIVPGQVCYFRDAKNFPQELPVPHMGWNDVRQKSSVLFQNLPEIFSAYFVHSYYAQPAAEKFTIGLTDYGIDFCAAVQKDHIFGVQFHPEKSGDNGLQILKNFLEF</sequence>
<dbReference type="EC" id="4.3.2.10" evidence="12"/>
<dbReference type="InterPro" id="IPR017926">
    <property type="entry name" value="GATASE"/>
</dbReference>
<protein>
    <recommendedName>
        <fullName evidence="12">Imidazole glycerol phosphate synthase subunit HisH</fullName>
        <ecNumber evidence="12">4.3.2.10</ecNumber>
    </recommendedName>
    <alternativeName>
        <fullName evidence="12">IGP synthase glutaminase subunit</fullName>
        <ecNumber evidence="12">3.5.1.2</ecNumber>
    </alternativeName>
    <alternativeName>
        <fullName evidence="12">IGP synthase subunit HisH</fullName>
    </alternativeName>
    <alternativeName>
        <fullName evidence="12">ImGP synthase subunit HisH</fullName>
        <shortName evidence="12">IGPS subunit HisH</shortName>
    </alternativeName>
</protein>
<evidence type="ECO:0000256" key="4">
    <source>
        <dbReference type="ARBA" id="ARBA00022490"/>
    </source>
</evidence>
<keyword evidence="7 12" id="KW-0315">Glutamine amidotransferase</keyword>
<keyword evidence="6 12" id="KW-0378">Hydrolase</keyword>
<keyword evidence="4 12" id="KW-0963">Cytoplasm</keyword>
<keyword evidence="8 12" id="KW-0368">Histidine biosynthesis</keyword>
<comment type="subcellular location">
    <subcellularLocation>
        <location evidence="1 12">Cytoplasm</location>
    </subcellularLocation>
</comment>